<reference evidence="8 9" key="1">
    <citation type="submission" date="2024-06" db="EMBL/GenBank/DDBJ databases">
        <authorList>
            <person name="Kraege A."/>
            <person name="Thomma B."/>
        </authorList>
    </citation>
    <scope>NUCLEOTIDE SEQUENCE [LARGE SCALE GENOMIC DNA]</scope>
</reference>
<evidence type="ECO:0000256" key="3">
    <source>
        <dbReference type="ARBA" id="ARBA00022692"/>
    </source>
</evidence>
<keyword evidence="4 6" id="KW-1133">Transmembrane helix</keyword>
<feature type="transmembrane region" description="Helical" evidence="6">
    <location>
        <begin position="351"/>
        <end position="367"/>
    </location>
</feature>
<feature type="transmembrane region" description="Helical" evidence="6">
    <location>
        <begin position="193"/>
        <end position="219"/>
    </location>
</feature>
<evidence type="ECO:0000256" key="7">
    <source>
        <dbReference type="SAM" id="MobiDB-lite"/>
    </source>
</evidence>
<feature type="transmembrane region" description="Helical" evidence="6">
    <location>
        <begin position="137"/>
        <end position="169"/>
    </location>
</feature>
<comment type="function">
    <text evidence="6">Choline transporter.</text>
</comment>
<dbReference type="PANTHER" id="PTHR12385">
    <property type="entry name" value="CHOLINE TRANSPORTER-LIKE (SLC FAMILY 44)"/>
    <property type="match status" value="1"/>
</dbReference>
<evidence type="ECO:0000256" key="2">
    <source>
        <dbReference type="ARBA" id="ARBA00007168"/>
    </source>
</evidence>
<evidence type="ECO:0000313" key="8">
    <source>
        <dbReference type="EMBL" id="CAL5222858.1"/>
    </source>
</evidence>
<evidence type="ECO:0000256" key="1">
    <source>
        <dbReference type="ARBA" id="ARBA00004141"/>
    </source>
</evidence>
<feature type="region of interest" description="Disordered" evidence="7">
    <location>
        <begin position="525"/>
        <end position="561"/>
    </location>
</feature>
<comment type="subcellular location">
    <subcellularLocation>
        <location evidence="6">Cell membrane</location>
        <topology evidence="6">Multi-pass membrane protein</topology>
    </subcellularLocation>
    <subcellularLocation>
        <location evidence="1">Membrane</location>
        <topology evidence="1">Multi-pass membrane protein</topology>
    </subcellularLocation>
</comment>
<evidence type="ECO:0000256" key="4">
    <source>
        <dbReference type="ARBA" id="ARBA00022989"/>
    </source>
</evidence>
<dbReference type="InterPro" id="IPR007603">
    <property type="entry name" value="Choline_transptr-like"/>
</dbReference>
<evidence type="ECO:0000256" key="5">
    <source>
        <dbReference type="ARBA" id="ARBA00023136"/>
    </source>
</evidence>
<keyword evidence="5 6" id="KW-0472">Membrane</keyword>
<feature type="transmembrane region" description="Helical" evidence="6">
    <location>
        <begin position="27"/>
        <end position="48"/>
    </location>
</feature>
<organism evidence="8 9">
    <name type="scientific">Coccomyxa viridis</name>
    <dbReference type="NCBI Taxonomy" id="1274662"/>
    <lineage>
        <taxon>Eukaryota</taxon>
        <taxon>Viridiplantae</taxon>
        <taxon>Chlorophyta</taxon>
        <taxon>core chlorophytes</taxon>
        <taxon>Trebouxiophyceae</taxon>
        <taxon>Trebouxiophyceae incertae sedis</taxon>
        <taxon>Coccomyxaceae</taxon>
        <taxon>Coccomyxa</taxon>
    </lineage>
</organism>
<evidence type="ECO:0000313" key="9">
    <source>
        <dbReference type="Proteomes" id="UP001497392"/>
    </source>
</evidence>
<sequence>MALPSEDDPLVVGSHFQYRNRPSRDRLWGILYGILMALTLVGGIYGIAHRNHRFSDAFQRDFLADPANCPLHGLNSLQDEPEPGQLDLPAFFKQASLWLVVSAVASVLLGIVFLQLFKHQPHLMTKATIASQIAVPLAFGGAALIAGQLGGGLMMLAMAGLAALMFYYWRDEIALCGRLLGVSAHALNSNPGLILLIVVTKIVMTLAVLPIFAFMFLAYTNGHIARNGDVAKVVHSRQCVNGDGQEVPCCAWAPDAWVPPYMSLASVMLLWTVFLAGQFRIFTISGTVAQWYFAPPEATDALKGSTLRSAKFALGPSFGTLSLGSLVLTLIELARQALQQARDNRQDGQNLLWSLLSCCLQCIWGLIEYITKFATIRAAITGEAFFEAGRNVTDLLMRNALKAYGVWWFPPLVLQLAAFVLSAAWGVLIYLISYFAWHSQPQAQAQAIILGVLSFFMAWVVQAFFASVLLDIVNAVFICYAMDKDTHSVTNPEVHEVFSQVPVGVAVEQPGGEYAYGAPVPGGYAPPNQVGSEHDRYPGATAPPPQFARHGQGTYDSQARV</sequence>
<feature type="transmembrane region" description="Helical" evidence="6">
    <location>
        <begin position="269"/>
        <end position="293"/>
    </location>
</feature>
<dbReference type="PANTHER" id="PTHR12385:SF98">
    <property type="entry name" value="CHOLINE TRANSPORTER-LIKE PROTEIN"/>
    <property type="match status" value="1"/>
</dbReference>
<comment type="caution">
    <text evidence="8">The sequence shown here is derived from an EMBL/GenBank/DDBJ whole genome shotgun (WGS) entry which is preliminary data.</text>
</comment>
<dbReference type="EMBL" id="CAXHTA020000007">
    <property type="protein sequence ID" value="CAL5222858.1"/>
    <property type="molecule type" value="Genomic_DNA"/>
</dbReference>
<feature type="transmembrane region" description="Helical" evidence="6">
    <location>
        <begin position="313"/>
        <end position="331"/>
    </location>
</feature>
<keyword evidence="3 6" id="KW-0812">Transmembrane</keyword>
<accession>A0ABP1FSG0</accession>
<dbReference type="Pfam" id="PF04515">
    <property type="entry name" value="Choline_transpo"/>
    <property type="match status" value="1"/>
</dbReference>
<evidence type="ECO:0000256" key="6">
    <source>
        <dbReference type="RuleBase" id="RU368066"/>
    </source>
</evidence>
<proteinExistence type="inferred from homology"/>
<feature type="transmembrane region" description="Helical" evidence="6">
    <location>
        <begin position="447"/>
        <end position="470"/>
    </location>
</feature>
<comment type="similarity">
    <text evidence="2 6">Belongs to the CTL (choline transporter-like) family.</text>
</comment>
<protein>
    <recommendedName>
        <fullName evidence="6">Choline transporter-like protein</fullName>
    </recommendedName>
</protein>
<gene>
    <name evidence="8" type="primary">g5284</name>
    <name evidence="8" type="ORF">VP750_LOCUS4517</name>
</gene>
<dbReference type="Proteomes" id="UP001497392">
    <property type="component" value="Unassembled WGS sequence"/>
</dbReference>
<keyword evidence="9" id="KW-1185">Reference proteome</keyword>
<feature type="transmembrane region" description="Helical" evidence="6">
    <location>
        <begin position="412"/>
        <end position="435"/>
    </location>
</feature>
<feature type="transmembrane region" description="Helical" evidence="6">
    <location>
        <begin position="95"/>
        <end position="117"/>
    </location>
</feature>
<name>A0ABP1FSG0_9CHLO</name>